<sequence>MCHNHDDILRSNNKDLQEVEHQMDRRNFLTKTSMGLGAIALGSLLKTDKAFASVKNGALDTSSSEALLKSYNKNRLGLPHHLPKAKRIVYLFQSGGPSQLEMWDYKPKLKNMFGQDLPDSVRQGQRLTAMSAEQTTFPMAPSIFDFQQYGESGTWASELLPYTAEVVDELCFIKSMQTDQINHDPAITFMQTGNQLPGRPSIGSWLSYGLGSDNENLPTFITLITKNMGGQPLYSRLWGNGFLPTEHQGVQFRSGKDPVLYLSDPENYDGHDRRQMLDYLGKLNEVQHDAYGDPEIQARMAQYEMAFRMQTSVPEVTDMSDEPDYIFDMYGEDSRDPGTYAANCLMARKLLEKDVKFVQLYHQGWDQHSYCPGGVKSQCLRTDQANAALIKDLKQRGMLEDTLVVWGGEFGRTVYSQGQLTPENYGRDHHPKAFTMWMAGAGVKAGHTHGETDDFSYNVVKDPVHVHDFHATLMHLFGIDHERLTFKHQGRRYRLTDVHGHVVKDILT</sequence>
<dbReference type="OrthoDB" id="908850at2"/>
<evidence type="ECO:0000313" key="1">
    <source>
        <dbReference type="EMBL" id="TMM56769.1"/>
    </source>
</evidence>
<comment type="caution">
    <text evidence="1">The sequence shown here is derived from an EMBL/GenBank/DDBJ whole genome shotgun (WGS) entry which is preliminary data.</text>
</comment>
<dbReference type="PANTHER" id="PTHR43737:SF1">
    <property type="entry name" value="DUF1501 DOMAIN-CONTAINING PROTEIN"/>
    <property type="match status" value="1"/>
</dbReference>
<proteinExistence type="predicted"/>
<dbReference type="PANTHER" id="PTHR43737">
    <property type="entry name" value="BLL7424 PROTEIN"/>
    <property type="match status" value="1"/>
</dbReference>
<gene>
    <name evidence="1" type="ORF">FEE95_09715</name>
</gene>
<dbReference type="InterPro" id="IPR010869">
    <property type="entry name" value="DUF1501"/>
</dbReference>
<dbReference type="AlphaFoldDB" id="A0A5S3PQ62"/>
<name>A0A5S3PQ62_9FLAO</name>
<organism evidence="1 2">
    <name type="scientific">Maribacter algarum</name>
    <name type="common">ex Zhang et al. 2020</name>
    <dbReference type="NCBI Taxonomy" id="2578118"/>
    <lineage>
        <taxon>Bacteria</taxon>
        <taxon>Pseudomonadati</taxon>
        <taxon>Bacteroidota</taxon>
        <taxon>Flavobacteriia</taxon>
        <taxon>Flavobacteriales</taxon>
        <taxon>Flavobacteriaceae</taxon>
        <taxon>Maribacter</taxon>
    </lineage>
</organism>
<accession>A0A5S3PQ62</accession>
<dbReference type="InterPro" id="IPR006311">
    <property type="entry name" value="TAT_signal"/>
</dbReference>
<dbReference type="Pfam" id="PF07394">
    <property type="entry name" value="DUF1501"/>
    <property type="match status" value="1"/>
</dbReference>
<dbReference type="InterPro" id="IPR017850">
    <property type="entry name" value="Alkaline_phosphatase_core_sf"/>
</dbReference>
<dbReference type="EMBL" id="VATY01000002">
    <property type="protein sequence ID" value="TMM56769.1"/>
    <property type="molecule type" value="Genomic_DNA"/>
</dbReference>
<dbReference type="Gene3D" id="3.40.720.10">
    <property type="entry name" value="Alkaline Phosphatase, subunit A"/>
    <property type="match status" value="1"/>
</dbReference>
<dbReference type="Proteomes" id="UP000310314">
    <property type="component" value="Unassembled WGS sequence"/>
</dbReference>
<evidence type="ECO:0000313" key="2">
    <source>
        <dbReference type="Proteomes" id="UP000310314"/>
    </source>
</evidence>
<keyword evidence="2" id="KW-1185">Reference proteome</keyword>
<dbReference type="RefSeq" id="WP_138657753.1">
    <property type="nucleotide sequence ID" value="NZ_VATY01000002.1"/>
</dbReference>
<reference evidence="1 2" key="1">
    <citation type="submission" date="2019-05" db="EMBL/GenBank/DDBJ databases">
        <authorList>
            <person name="Zhang J.-Y."/>
            <person name="Feg X."/>
            <person name="Du Z.-J."/>
        </authorList>
    </citation>
    <scope>NUCLEOTIDE SEQUENCE [LARGE SCALE GENOMIC DNA]</scope>
    <source>
        <strain evidence="1 2">RZ26</strain>
    </source>
</reference>
<dbReference type="PROSITE" id="PS51318">
    <property type="entry name" value="TAT"/>
    <property type="match status" value="1"/>
</dbReference>
<dbReference type="SUPFAM" id="SSF53649">
    <property type="entry name" value="Alkaline phosphatase-like"/>
    <property type="match status" value="1"/>
</dbReference>
<protein>
    <submittedName>
        <fullName evidence="1">DUF1501 domain-containing protein</fullName>
    </submittedName>
</protein>